<name>A0A6J7ESG3_9ZZZZ</name>
<dbReference type="EMBL" id="CAFBLP010000070">
    <property type="protein sequence ID" value="CAB4886542.1"/>
    <property type="molecule type" value="Genomic_DNA"/>
</dbReference>
<organism evidence="1">
    <name type="scientific">freshwater metagenome</name>
    <dbReference type="NCBI Taxonomy" id="449393"/>
    <lineage>
        <taxon>unclassified sequences</taxon>
        <taxon>metagenomes</taxon>
        <taxon>ecological metagenomes</taxon>
    </lineage>
</organism>
<gene>
    <name evidence="1" type="ORF">UFOPK3376_02325</name>
</gene>
<protein>
    <submittedName>
        <fullName evidence="1">Unannotated protein</fullName>
    </submittedName>
</protein>
<evidence type="ECO:0000313" key="1">
    <source>
        <dbReference type="EMBL" id="CAB4886542.1"/>
    </source>
</evidence>
<proteinExistence type="predicted"/>
<dbReference type="Pfam" id="PF19707">
    <property type="entry name" value="DUF6204"/>
    <property type="match status" value="1"/>
</dbReference>
<reference evidence="1" key="1">
    <citation type="submission" date="2020-05" db="EMBL/GenBank/DDBJ databases">
        <authorList>
            <person name="Chiriac C."/>
            <person name="Salcher M."/>
            <person name="Ghai R."/>
            <person name="Kavagutti S V."/>
        </authorList>
    </citation>
    <scope>NUCLEOTIDE SEQUENCE</scope>
</reference>
<dbReference type="AlphaFoldDB" id="A0A6J7ESG3"/>
<accession>A0A6J7ESG3</accession>
<dbReference type="InterPro" id="IPR045778">
    <property type="entry name" value="DUF6204"/>
</dbReference>
<sequence>MNGEAAQVYRVTVRGRFGALSDEARRYLVGAQGEHDILVSAYTPEGTFTYDARIDFFNLRYEVRVGGADPHTVASNQALGEAATFLRTMGFTHRDLKVTVVDMSAIMAELDRRPRSAQRRG</sequence>